<accession>A0A4Y9J7X6</accession>
<dbReference type="EMBL" id="SPPD01000016">
    <property type="protein sequence ID" value="TFU97133.1"/>
    <property type="molecule type" value="Genomic_DNA"/>
</dbReference>
<evidence type="ECO:0000313" key="2">
    <source>
        <dbReference type="Proteomes" id="UP000297253"/>
    </source>
</evidence>
<protein>
    <submittedName>
        <fullName evidence="1">Transposase</fullName>
    </submittedName>
</protein>
<name>A0A4Y9J7X6_9STRE</name>
<dbReference type="AlphaFoldDB" id="A0A4Y9J7X6"/>
<comment type="caution">
    <text evidence="1">The sequence shown here is derived from an EMBL/GenBank/DDBJ whole genome shotgun (WGS) entry which is preliminary data.</text>
</comment>
<dbReference type="Proteomes" id="UP000297253">
    <property type="component" value="Unassembled WGS sequence"/>
</dbReference>
<reference evidence="1 2" key="1">
    <citation type="submission" date="2019-03" db="EMBL/GenBank/DDBJ databases">
        <title>Diversity of the mouse oral microbiome.</title>
        <authorList>
            <person name="Joseph S."/>
            <person name="Aduse-Opoku J."/>
            <person name="Curtis M."/>
            <person name="Wade W."/>
            <person name="Hashim A."/>
        </authorList>
    </citation>
    <scope>NUCLEOTIDE SEQUENCE [LARGE SCALE GENOMIC DNA]</scope>
    <source>
        <strain evidence="1 2">WM131</strain>
    </source>
</reference>
<sequence>MSLDDIRRSVPTDKGWTIHEHNGFIHIYDGSSPHPIIRIDPPDTVTKYDHIHFYDRFNDSLDVNGNIVSKKSPDAHIPWLGK</sequence>
<gene>
    <name evidence="1" type="ORF">E4T82_09615</name>
</gene>
<organism evidence="1 2">
    <name type="scientific">Streptococcus cuniculi</name>
    <dbReference type="NCBI Taxonomy" id="1432788"/>
    <lineage>
        <taxon>Bacteria</taxon>
        <taxon>Bacillati</taxon>
        <taxon>Bacillota</taxon>
        <taxon>Bacilli</taxon>
        <taxon>Lactobacillales</taxon>
        <taxon>Streptococcaceae</taxon>
        <taxon>Streptococcus</taxon>
    </lineage>
</organism>
<proteinExistence type="predicted"/>
<dbReference type="OrthoDB" id="2224912at2"/>
<evidence type="ECO:0000313" key="1">
    <source>
        <dbReference type="EMBL" id="TFU97133.1"/>
    </source>
</evidence>